<dbReference type="PANTHER" id="PTHR47036:SF1">
    <property type="entry name" value="COBALT-FACTOR III C(17)-METHYLTRANSFERASE-RELATED"/>
    <property type="match status" value="1"/>
</dbReference>
<dbReference type="GO" id="GO:0046026">
    <property type="term" value="F:precorrin-4 C11-methyltransferase activity"/>
    <property type="evidence" value="ECO:0007669"/>
    <property type="project" value="InterPro"/>
</dbReference>
<dbReference type="PROSITE" id="PS00839">
    <property type="entry name" value="SUMT_1"/>
    <property type="match status" value="1"/>
</dbReference>
<comment type="similarity">
    <text evidence="2 7">Belongs to the precorrin methyltransferase family.</text>
</comment>
<dbReference type="InterPro" id="IPR006362">
    <property type="entry name" value="Cbl_synth_CobM/CibF"/>
</dbReference>
<evidence type="ECO:0000256" key="5">
    <source>
        <dbReference type="ARBA" id="ARBA00022679"/>
    </source>
</evidence>
<dbReference type="InterPro" id="IPR021744">
    <property type="entry name" value="CbiG_N"/>
</dbReference>
<dbReference type="eggNOG" id="COG1010">
    <property type="taxonomic scope" value="Bacteria"/>
</dbReference>
<evidence type="ECO:0000259" key="9">
    <source>
        <dbReference type="Pfam" id="PF01890"/>
    </source>
</evidence>
<dbReference type="Pfam" id="PF00590">
    <property type="entry name" value="TP_methylase"/>
    <property type="match status" value="2"/>
</dbReference>
<protein>
    <submittedName>
        <fullName evidence="11">Precorrin-4 C11-methyltransferase</fullName>
    </submittedName>
</protein>
<dbReference type="OrthoDB" id="9815856at2"/>
<evidence type="ECO:0000259" key="8">
    <source>
        <dbReference type="Pfam" id="PF00590"/>
    </source>
</evidence>
<dbReference type="STRING" id="563192.HMPREF0179_01162"/>
<keyword evidence="3" id="KW-0169">Cobalamin biosynthesis</keyword>
<dbReference type="SUPFAM" id="SSF159664">
    <property type="entry name" value="CobE/GbiG C-terminal domain-like"/>
    <property type="match status" value="1"/>
</dbReference>
<gene>
    <name evidence="11" type="ORF">HMPREF0179_01162</name>
</gene>
<reference evidence="11 12" key="1">
    <citation type="submission" date="2010-10" db="EMBL/GenBank/DDBJ databases">
        <authorList>
            <consortium name="The Broad Institute Genome Sequencing Platform"/>
            <person name="Ward D."/>
            <person name="Earl A."/>
            <person name="Feldgarden M."/>
            <person name="Young S.K."/>
            <person name="Gargeya S."/>
            <person name="Zeng Q."/>
            <person name="Alvarado L."/>
            <person name="Berlin A."/>
            <person name="Bochicchio J."/>
            <person name="Chapman S.B."/>
            <person name="Chen Z."/>
            <person name="Freedman E."/>
            <person name="Gellesch M."/>
            <person name="Goldberg J."/>
            <person name="Griggs A."/>
            <person name="Gujja S."/>
            <person name="Heilman E."/>
            <person name="Heiman D."/>
            <person name="Howarth C."/>
            <person name="Mehta T."/>
            <person name="Neiman D."/>
            <person name="Pearson M."/>
            <person name="Roberts A."/>
            <person name="Saif S."/>
            <person name="Shea T."/>
            <person name="Shenoy N."/>
            <person name="Sisk P."/>
            <person name="Stolte C."/>
            <person name="Sykes S."/>
            <person name="White J."/>
            <person name="Yandava C."/>
            <person name="Allen-Vercoe E."/>
            <person name="Sibley C."/>
            <person name="Ambrose C.E."/>
            <person name="Strauss J."/>
            <person name="Daigneault M."/>
            <person name="Haas B."/>
            <person name="Nusbaum C."/>
            <person name="Birren B."/>
        </authorList>
    </citation>
    <scope>NUCLEOTIDE SEQUENCE [LARGE SCALE GENOMIC DNA]</scope>
    <source>
        <strain evidence="11 12">3_1_6</strain>
    </source>
</reference>
<evidence type="ECO:0000256" key="3">
    <source>
        <dbReference type="ARBA" id="ARBA00022573"/>
    </source>
</evidence>
<dbReference type="Gene3D" id="3.40.1010.10">
    <property type="entry name" value="Cobalt-precorrin-4 Transmethylase, Domain 1"/>
    <property type="match status" value="2"/>
</dbReference>
<dbReference type="HOGENOM" id="CLU_009721_0_0_7"/>
<organism evidence="11 12">
    <name type="scientific">Bilophila wadsworthia (strain 3_1_6)</name>
    <dbReference type="NCBI Taxonomy" id="563192"/>
    <lineage>
        <taxon>Bacteria</taxon>
        <taxon>Pseudomonadati</taxon>
        <taxon>Thermodesulfobacteriota</taxon>
        <taxon>Desulfovibrionia</taxon>
        <taxon>Desulfovibrionales</taxon>
        <taxon>Desulfovibrionaceae</taxon>
        <taxon>Bilophila</taxon>
    </lineage>
</organism>
<dbReference type="Gene3D" id="3.30.950.10">
    <property type="entry name" value="Methyltransferase, Cobalt-precorrin-4 Transmethylase, Domain 2"/>
    <property type="match status" value="2"/>
</dbReference>
<dbReference type="PROSITE" id="PS00840">
    <property type="entry name" value="SUMT_2"/>
    <property type="match status" value="1"/>
</dbReference>
<dbReference type="Gene3D" id="3.30.420.180">
    <property type="entry name" value="CobE/GbiG C-terminal domain"/>
    <property type="match status" value="1"/>
</dbReference>
<keyword evidence="4 7" id="KW-0489">Methyltransferase</keyword>
<reference evidence="11 12" key="2">
    <citation type="submission" date="2013-04" db="EMBL/GenBank/DDBJ databases">
        <title>The Genome Sequence of Bilophila wadsworthia 3_1_6.</title>
        <authorList>
            <consortium name="The Broad Institute Genomics Platform"/>
            <person name="Earl A."/>
            <person name="Ward D."/>
            <person name="Feldgarden M."/>
            <person name="Gevers D."/>
            <person name="Sibley C."/>
            <person name="Strauss J."/>
            <person name="Allen-Vercoe E."/>
            <person name="Walker B."/>
            <person name="Young S."/>
            <person name="Zeng Q."/>
            <person name="Gargeya S."/>
            <person name="Fitzgerald M."/>
            <person name="Haas B."/>
            <person name="Abouelleil A."/>
            <person name="Allen A.W."/>
            <person name="Alvarado L."/>
            <person name="Arachchi H.M."/>
            <person name="Berlin A.M."/>
            <person name="Chapman S.B."/>
            <person name="Gainer-Dewar J."/>
            <person name="Goldberg J."/>
            <person name="Griggs A."/>
            <person name="Gujja S."/>
            <person name="Hansen M."/>
            <person name="Howarth C."/>
            <person name="Imamovic A."/>
            <person name="Ireland A."/>
            <person name="Larimer J."/>
            <person name="McCowan C."/>
            <person name="Murphy C."/>
            <person name="Pearson M."/>
            <person name="Poon T.W."/>
            <person name="Priest M."/>
            <person name="Roberts A."/>
            <person name="Saif S."/>
            <person name="Shea T."/>
            <person name="Sisk P."/>
            <person name="Sykes S."/>
            <person name="Wortman J."/>
            <person name="Nusbaum C."/>
            <person name="Birren B."/>
        </authorList>
    </citation>
    <scope>NUCLEOTIDE SEQUENCE [LARGE SCALE GENOMIC DNA]</scope>
    <source>
        <strain evidence="11 12">3_1_6</strain>
    </source>
</reference>
<feature type="domain" description="CobE/GbiG C-terminal" evidence="9">
    <location>
        <begin position="485"/>
        <end position="606"/>
    </location>
</feature>
<dbReference type="Pfam" id="PF11760">
    <property type="entry name" value="CbiG_N"/>
    <property type="match status" value="1"/>
</dbReference>
<evidence type="ECO:0000256" key="2">
    <source>
        <dbReference type="ARBA" id="ARBA00005879"/>
    </source>
</evidence>
<proteinExistence type="inferred from homology"/>
<dbReference type="InterPro" id="IPR006363">
    <property type="entry name" value="Cbl_synth_CobJ/CibH_dom"/>
</dbReference>
<comment type="pathway">
    <text evidence="1">Cofactor biosynthesis; adenosylcobalamin biosynthesis.</text>
</comment>
<dbReference type="SUPFAM" id="SSF53790">
    <property type="entry name" value="Tetrapyrrole methylase"/>
    <property type="match status" value="2"/>
</dbReference>
<dbReference type="Proteomes" id="UP000006034">
    <property type="component" value="Unassembled WGS sequence"/>
</dbReference>
<dbReference type="InterPro" id="IPR035996">
    <property type="entry name" value="4pyrrol_Methylase_sf"/>
</dbReference>
<dbReference type="AlphaFoldDB" id="E5Y4Q0"/>
<dbReference type="GeneID" id="78086299"/>
<comment type="caution">
    <text evidence="11">The sequence shown here is derived from an EMBL/GenBank/DDBJ whole genome shotgun (WGS) entry which is preliminary data.</text>
</comment>
<dbReference type="GO" id="GO:0032259">
    <property type="term" value="P:methylation"/>
    <property type="evidence" value="ECO:0007669"/>
    <property type="project" value="UniProtKB-KW"/>
</dbReference>
<dbReference type="EMBL" id="ADCP02000001">
    <property type="protein sequence ID" value="EFV44998.1"/>
    <property type="molecule type" value="Genomic_DNA"/>
</dbReference>
<dbReference type="UniPathway" id="UPA00148"/>
<dbReference type="CDD" id="cd11641">
    <property type="entry name" value="Precorrin-4_C11-MT"/>
    <property type="match status" value="1"/>
</dbReference>
<dbReference type="InterPro" id="IPR003043">
    <property type="entry name" value="Uropor_MeTrfase_CS"/>
</dbReference>
<dbReference type="InterPro" id="IPR000878">
    <property type="entry name" value="4pyrrol_Mease"/>
</dbReference>
<dbReference type="InterPro" id="IPR036518">
    <property type="entry name" value="CobE/GbiG_C_sf"/>
</dbReference>
<dbReference type="RefSeq" id="WP_005026073.1">
    <property type="nucleotide sequence ID" value="NZ_KE150238.1"/>
</dbReference>
<evidence type="ECO:0000313" key="11">
    <source>
        <dbReference type="EMBL" id="EFV44998.1"/>
    </source>
</evidence>
<dbReference type="NCBIfam" id="TIGR01465">
    <property type="entry name" value="cobM_cbiF"/>
    <property type="match status" value="1"/>
</dbReference>
<keyword evidence="5 7" id="KW-0808">Transferase</keyword>
<keyword evidence="6" id="KW-0949">S-adenosyl-L-methionine</keyword>
<feature type="domain" description="Tetrapyrrole methylase" evidence="8">
    <location>
        <begin position="7"/>
        <end position="211"/>
    </location>
</feature>
<dbReference type="eggNOG" id="COG2875">
    <property type="taxonomic scope" value="Bacteria"/>
</dbReference>
<dbReference type="InterPro" id="IPR002750">
    <property type="entry name" value="CobE/GbiG_C"/>
</dbReference>
<dbReference type="CDD" id="cd11646">
    <property type="entry name" value="Precorrin_3B_C17_MT"/>
    <property type="match status" value="1"/>
</dbReference>
<evidence type="ECO:0000256" key="7">
    <source>
        <dbReference type="RuleBase" id="RU003960"/>
    </source>
</evidence>
<feature type="domain" description="Tetrapyrrole methylase" evidence="8">
    <location>
        <begin position="621"/>
        <end position="829"/>
    </location>
</feature>
<dbReference type="InterPro" id="IPR014777">
    <property type="entry name" value="4pyrrole_Mease_sub1"/>
</dbReference>
<dbReference type="eggNOG" id="COG2073">
    <property type="taxonomic scope" value="Bacteria"/>
</dbReference>
<evidence type="ECO:0000256" key="6">
    <source>
        <dbReference type="ARBA" id="ARBA00022691"/>
    </source>
</evidence>
<name>E5Y4Q0_BILW3</name>
<dbReference type="SUPFAM" id="SSF159672">
    <property type="entry name" value="CbiG N-terminal domain-like"/>
    <property type="match status" value="1"/>
</dbReference>
<evidence type="ECO:0000256" key="4">
    <source>
        <dbReference type="ARBA" id="ARBA00022603"/>
    </source>
</evidence>
<dbReference type="Gene3D" id="3.40.50.11220">
    <property type="match status" value="1"/>
</dbReference>
<dbReference type="InterPro" id="IPR051810">
    <property type="entry name" value="Precorrin_MeTrfase"/>
</dbReference>
<evidence type="ECO:0000259" key="10">
    <source>
        <dbReference type="Pfam" id="PF11760"/>
    </source>
</evidence>
<dbReference type="InterPro" id="IPR014776">
    <property type="entry name" value="4pyrrole_Mease_sub2"/>
</dbReference>
<evidence type="ECO:0000313" key="12">
    <source>
        <dbReference type="Proteomes" id="UP000006034"/>
    </source>
</evidence>
<sequence>MKALVEFVGAGPGAEDLITVRGLRALEQADLVVYAGSLVNPAHLKACKADCTCLDSASMNLGEQIEAMSDAALAGKRVVRLHTGDPAMYGAINEQIRGLAQKGVAASIIPGVSSVFAAAAALGCELTSPDVSQSVVLTRTPGRTPMPQGEDAAAFARTGAMLVFFLSTGKVGELMRHLMEQGGLAEDTPAAIVYRASWPDERILRGTVGDIARQAEEAGLGRQALVIVGRALGANGTASRLYDADFSHGYRNRLVSEDFDGRCALYAFTDKGLTRAREIAAGLGLPTVLHSTHPSGAEGIVHIPAQDFDSRLAANWAQFDAHIFIGATGIPFRKAAPLLRGKNIDPAVLACPESGSHVIALTSGHFGGTNRLARRIARITGGQAVIGSPADVNGLPAFDEAAAQEHARILNPEAVRALNAALLDGSPIAFCGTRAVFERHFASTGQVAFFENPQDVTCGHAVLWDSENTLPEGMLHLDVSSRAFVLGVGCRRGVKPQELRLVAERYISEFGLNAENIAGIATCTVKEDEPAILGLGEAWQVPVASHSAEELDAVPVSAPSEKVREKVGTASVCEAACLLSAGYGSIPQPTLYAPKSAFGDVTLALARLPHLAVPQNGQGEIVVAGLGSGAPGHITPDVDTALRRCDTVAGYSHYVDFIRDRIAGKPVIQNGMKGEVERCLSALEAALAGQNVCMVCSGDPGILAMAGLLYELRTREPRFRDIPIRVLPGITAATIAAASLGAPLQNGFSLVSLSDLLVPADEVRRNIRSVAQSLLPVALYNPAGRKRRALLDETLAVFREHRGRDVLCAYVKNAGREQETKWVGKLSEFPAAEVDMSTLIIIGGPRTRLDSGVLYEPRGYVEKYME</sequence>
<accession>E5Y4Q0</accession>
<dbReference type="Pfam" id="PF01890">
    <property type="entry name" value="CbiG_C"/>
    <property type="match status" value="1"/>
</dbReference>
<feature type="domain" description="Cobalamin synthesis G N-terminal" evidence="10">
    <location>
        <begin position="312"/>
        <end position="388"/>
    </location>
</feature>
<keyword evidence="12" id="KW-1185">Reference proteome</keyword>
<evidence type="ECO:0000256" key="1">
    <source>
        <dbReference type="ARBA" id="ARBA00004953"/>
    </source>
</evidence>
<dbReference type="GO" id="GO:0009236">
    <property type="term" value="P:cobalamin biosynthetic process"/>
    <property type="evidence" value="ECO:0007669"/>
    <property type="project" value="UniProtKB-UniPathway"/>
</dbReference>
<dbReference type="PANTHER" id="PTHR47036">
    <property type="entry name" value="COBALT-FACTOR III C(17)-METHYLTRANSFERASE-RELATED"/>
    <property type="match status" value="1"/>
</dbReference>
<dbReference type="InterPro" id="IPR038029">
    <property type="entry name" value="GbiG_N_sf"/>
</dbReference>